<dbReference type="GO" id="GO:0000160">
    <property type="term" value="P:phosphorelay signal transduction system"/>
    <property type="evidence" value="ECO:0007669"/>
    <property type="project" value="InterPro"/>
</dbReference>
<dbReference type="InterPro" id="IPR019734">
    <property type="entry name" value="TPR_rpt"/>
</dbReference>
<dbReference type="Proteomes" id="UP000315736">
    <property type="component" value="Unassembled WGS sequence"/>
</dbReference>
<keyword evidence="3" id="KW-0378">Hydrolase</keyword>
<dbReference type="InterPro" id="IPR001789">
    <property type="entry name" value="Sig_transdc_resp-reg_receiver"/>
</dbReference>
<gene>
    <name evidence="3" type="primary">bepA_5</name>
    <name evidence="3" type="ORF">Talka_01865</name>
</gene>
<accession>A0A554W5H8</accession>
<dbReference type="SUPFAM" id="SSF48452">
    <property type="entry name" value="TPR-like"/>
    <property type="match status" value="1"/>
</dbReference>
<dbReference type="Gene3D" id="3.40.50.2300">
    <property type="match status" value="1"/>
</dbReference>
<protein>
    <submittedName>
        <fullName evidence="3">Beta-barrel assembly-enhancing protease</fullName>
        <ecNumber evidence="3">3.4.-.-</ecNumber>
    </submittedName>
</protein>
<dbReference type="GO" id="GO:0006508">
    <property type="term" value="P:proteolysis"/>
    <property type="evidence" value="ECO:0007669"/>
    <property type="project" value="UniProtKB-KW"/>
</dbReference>
<dbReference type="Pfam" id="PF13174">
    <property type="entry name" value="TPR_6"/>
    <property type="match status" value="1"/>
</dbReference>
<evidence type="ECO:0000256" key="1">
    <source>
        <dbReference type="PROSITE-ProRule" id="PRU00169"/>
    </source>
</evidence>
<dbReference type="AlphaFoldDB" id="A0A554W5H8"/>
<comment type="caution">
    <text evidence="1">Lacks conserved residue(s) required for the propagation of feature annotation.</text>
</comment>
<evidence type="ECO:0000259" key="2">
    <source>
        <dbReference type="PROSITE" id="PS50110"/>
    </source>
</evidence>
<evidence type="ECO:0000313" key="3">
    <source>
        <dbReference type="EMBL" id="TSE18835.1"/>
    </source>
</evidence>
<organism evidence="3 4">
    <name type="scientific">Tepidimonas alkaliphilus</name>
    <dbReference type="NCBI Taxonomy" id="2588942"/>
    <lineage>
        <taxon>Bacteria</taxon>
        <taxon>Pseudomonadati</taxon>
        <taxon>Pseudomonadota</taxon>
        <taxon>Betaproteobacteria</taxon>
        <taxon>Burkholderiales</taxon>
        <taxon>Tepidimonas</taxon>
    </lineage>
</organism>
<keyword evidence="4" id="KW-1185">Reference proteome</keyword>
<proteinExistence type="predicted"/>
<dbReference type="EMBL" id="VJNB01000010">
    <property type="protein sequence ID" value="TSE18835.1"/>
    <property type="molecule type" value="Genomic_DNA"/>
</dbReference>
<dbReference type="PROSITE" id="PS50110">
    <property type="entry name" value="RESPONSE_REGULATORY"/>
    <property type="match status" value="1"/>
</dbReference>
<feature type="domain" description="Response regulatory" evidence="2">
    <location>
        <begin position="1"/>
        <end position="108"/>
    </location>
</feature>
<keyword evidence="3" id="KW-0645">Protease</keyword>
<dbReference type="Gene3D" id="1.25.40.10">
    <property type="entry name" value="Tetratricopeptide repeat domain"/>
    <property type="match status" value="1"/>
</dbReference>
<dbReference type="EC" id="3.4.-.-" evidence="3"/>
<name>A0A554W5H8_9BURK</name>
<comment type="caution">
    <text evidence="3">The sequence shown here is derived from an EMBL/GenBank/DDBJ whole genome shotgun (WGS) entry which is preliminary data.</text>
</comment>
<dbReference type="GO" id="GO:0008233">
    <property type="term" value="F:peptidase activity"/>
    <property type="evidence" value="ECO:0007669"/>
    <property type="project" value="UniProtKB-KW"/>
</dbReference>
<dbReference type="InterPro" id="IPR011990">
    <property type="entry name" value="TPR-like_helical_dom_sf"/>
</dbReference>
<reference evidence="3 4" key="1">
    <citation type="submission" date="2019-07" db="EMBL/GenBank/DDBJ databases">
        <title>Tepidimonas alkaliphilus YIM 72238 draft genome.</title>
        <authorList>
            <person name="Da Costa M.S."/>
            <person name="Froufe H.J.C."/>
            <person name="Egas C."/>
            <person name="Albuquerque L."/>
        </authorList>
    </citation>
    <scope>NUCLEOTIDE SEQUENCE [LARGE SCALE GENOMIC DNA]</scope>
    <source>
        <strain evidence="3 4">YIM 72238</strain>
    </source>
</reference>
<sequence length="529" mass="57842">MTLAGQLRAFGFASVAQVGWLDDARREIERHTFDVVVCGDSFAHGGTGQALLDDLRRSGLLPYRTVFILITDEATYPKVIEAAESAVDSYLVRPFSTGTLLDRIEQAQRRKAALDDIHQLLEDGRADEAVERCLQRFASRGPQALQAARWGAEILMRRGRLGQAQALFQSIWDSDPQPWALLGVARCQLDDGAAAAALITLQRLLELHPDYTDALDALARAQTELGQFADALDSLARALAATPLAIGRQQRLGMLAFFLGDRRQAVELLQRAATLGLDSKMFDAESLVLLALAAFERGDADALHRQDAELRRRTHAAPDDERLQRFSHLVEALRDAHDGRDVSAEVARWMQDCAQPHFDAEAACNLLAALAALTQHGALPPQPALVQRLGLRFGVSKAMSELLARAAEAHPPYAEQLRQCEAAIVQRIEQALHLINHGSPSHGLAELGELALQTLNGRAVDTAWLALQRHGAALPEASEWRRRLSPWRQALTAMRRRPLLGDPRLRPAGGIALAVLNRLNPLAIAGSAA</sequence>
<dbReference type="InterPro" id="IPR011006">
    <property type="entry name" value="CheY-like_superfamily"/>
</dbReference>
<evidence type="ECO:0000313" key="4">
    <source>
        <dbReference type="Proteomes" id="UP000315736"/>
    </source>
</evidence>
<dbReference type="SUPFAM" id="SSF52172">
    <property type="entry name" value="CheY-like"/>
    <property type="match status" value="1"/>
</dbReference>